<proteinExistence type="predicted"/>
<sequence length="191" mass="22230">MLNKSPNRYQIKNINERKFETYVKSITYDEYSGKYLLTKDETILEVVTISEVKDQIDEINNSHNYGGLLIFLSSNIQENRIKWYTLEGIPKIKNLPVFEENFNLEIKIMDRAVKLNVFDSEKRDSLLDNNRFNDIAYQRDDTTRNLPNTREPRKYPKTPVSTIKSVPTSSARSNSNAAPLERPDFSSNTIL</sequence>
<protein>
    <submittedName>
        <fullName evidence="3">PH domain-containing protein</fullName>
    </submittedName>
</protein>
<evidence type="ECO:0000313" key="3">
    <source>
        <dbReference type="WBParaSite" id="SPAL_0001731200.1"/>
    </source>
</evidence>
<evidence type="ECO:0000313" key="2">
    <source>
        <dbReference type="Proteomes" id="UP000046392"/>
    </source>
</evidence>
<dbReference type="AlphaFoldDB" id="A0A0N5CHJ9"/>
<feature type="region of interest" description="Disordered" evidence="1">
    <location>
        <begin position="139"/>
        <end position="191"/>
    </location>
</feature>
<dbReference type="WBParaSite" id="SPAL_0001731200.1">
    <property type="protein sequence ID" value="SPAL_0001731200.1"/>
    <property type="gene ID" value="SPAL_0001731200"/>
</dbReference>
<feature type="compositionally biased region" description="Polar residues" evidence="1">
    <location>
        <begin position="159"/>
        <end position="177"/>
    </location>
</feature>
<keyword evidence="2" id="KW-1185">Reference proteome</keyword>
<name>A0A0N5CHJ9_STREA</name>
<organism evidence="2 3">
    <name type="scientific">Strongyloides papillosus</name>
    <name type="common">Intestinal threadworm</name>
    <dbReference type="NCBI Taxonomy" id="174720"/>
    <lineage>
        <taxon>Eukaryota</taxon>
        <taxon>Metazoa</taxon>
        <taxon>Ecdysozoa</taxon>
        <taxon>Nematoda</taxon>
        <taxon>Chromadorea</taxon>
        <taxon>Rhabditida</taxon>
        <taxon>Tylenchina</taxon>
        <taxon>Panagrolaimomorpha</taxon>
        <taxon>Strongyloidoidea</taxon>
        <taxon>Strongyloididae</taxon>
        <taxon>Strongyloides</taxon>
    </lineage>
</organism>
<reference evidence="3" key="1">
    <citation type="submission" date="2017-02" db="UniProtKB">
        <authorList>
            <consortium name="WormBaseParasite"/>
        </authorList>
    </citation>
    <scope>IDENTIFICATION</scope>
</reference>
<evidence type="ECO:0000256" key="1">
    <source>
        <dbReference type="SAM" id="MobiDB-lite"/>
    </source>
</evidence>
<accession>A0A0N5CHJ9</accession>
<dbReference type="Proteomes" id="UP000046392">
    <property type="component" value="Unplaced"/>
</dbReference>